<evidence type="ECO:0000256" key="1">
    <source>
        <dbReference type="SAM" id="MobiDB-lite"/>
    </source>
</evidence>
<dbReference type="Proteomes" id="UP000708208">
    <property type="component" value="Unassembled WGS sequence"/>
</dbReference>
<dbReference type="AlphaFoldDB" id="A0A8J2J7T7"/>
<dbReference type="EMBL" id="CAJVCH010029836">
    <property type="protein sequence ID" value="CAG7707817.1"/>
    <property type="molecule type" value="Genomic_DNA"/>
</dbReference>
<evidence type="ECO:0000313" key="2">
    <source>
        <dbReference type="EMBL" id="CAG7707817.1"/>
    </source>
</evidence>
<sequence length="66" mass="7393">MAGATQEYPTWGVTYSSDSSPDESASEDDDALEEMDDQPDDMVLLAARTHFIHPIIYAYYSELKCV</sequence>
<proteinExistence type="predicted"/>
<gene>
    <name evidence="2" type="ORF">AFUS01_LOCUS4741</name>
</gene>
<evidence type="ECO:0000313" key="3">
    <source>
        <dbReference type="Proteomes" id="UP000708208"/>
    </source>
</evidence>
<comment type="caution">
    <text evidence="2">The sequence shown here is derived from an EMBL/GenBank/DDBJ whole genome shotgun (WGS) entry which is preliminary data.</text>
</comment>
<reference evidence="2" key="1">
    <citation type="submission" date="2021-06" db="EMBL/GenBank/DDBJ databases">
        <authorList>
            <person name="Hodson N. C."/>
            <person name="Mongue J. A."/>
            <person name="Jaron S. K."/>
        </authorList>
    </citation>
    <scope>NUCLEOTIDE SEQUENCE</scope>
</reference>
<protein>
    <submittedName>
        <fullName evidence="2">Uncharacterized protein</fullName>
    </submittedName>
</protein>
<accession>A0A8J2J7T7</accession>
<keyword evidence="3" id="KW-1185">Reference proteome</keyword>
<organism evidence="2 3">
    <name type="scientific">Allacma fusca</name>
    <dbReference type="NCBI Taxonomy" id="39272"/>
    <lineage>
        <taxon>Eukaryota</taxon>
        <taxon>Metazoa</taxon>
        <taxon>Ecdysozoa</taxon>
        <taxon>Arthropoda</taxon>
        <taxon>Hexapoda</taxon>
        <taxon>Collembola</taxon>
        <taxon>Symphypleona</taxon>
        <taxon>Sminthuridae</taxon>
        <taxon>Allacma</taxon>
    </lineage>
</organism>
<feature type="compositionally biased region" description="Acidic residues" evidence="1">
    <location>
        <begin position="20"/>
        <end position="35"/>
    </location>
</feature>
<feature type="region of interest" description="Disordered" evidence="1">
    <location>
        <begin position="1"/>
        <end position="35"/>
    </location>
</feature>
<name>A0A8J2J7T7_9HEXA</name>